<keyword evidence="4" id="KW-1185">Reference proteome</keyword>
<feature type="compositionally biased region" description="Acidic residues" evidence="2">
    <location>
        <begin position="741"/>
        <end position="751"/>
    </location>
</feature>
<feature type="compositionally biased region" description="Basic residues" evidence="2">
    <location>
        <begin position="721"/>
        <end position="730"/>
    </location>
</feature>
<dbReference type="Proteomes" id="UP001430953">
    <property type="component" value="Unassembled WGS sequence"/>
</dbReference>
<dbReference type="EMBL" id="JADYXP020000001">
    <property type="protein sequence ID" value="KAL0133545.1"/>
    <property type="molecule type" value="Genomic_DNA"/>
</dbReference>
<name>A0AAW2H1U8_9HYME</name>
<dbReference type="Gene3D" id="3.40.50.1010">
    <property type="entry name" value="5'-nuclease"/>
    <property type="match status" value="1"/>
</dbReference>
<evidence type="ECO:0000256" key="1">
    <source>
        <dbReference type="ARBA" id="ARBA00007398"/>
    </source>
</evidence>
<feature type="region of interest" description="Disordered" evidence="2">
    <location>
        <begin position="718"/>
        <end position="751"/>
    </location>
</feature>
<dbReference type="PANTHER" id="PTHR15665">
    <property type="entry name" value="ASTEROID PROTEIN"/>
    <property type="match status" value="1"/>
</dbReference>
<feature type="compositionally biased region" description="Basic and acidic residues" evidence="2">
    <location>
        <begin position="731"/>
        <end position="740"/>
    </location>
</feature>
<evidence type="ECO:0008006" key="5">
    <source>
        <dbReference type="Google" id="ProtNLM"/>
    </source>
</evidence>
<accession>A0AAW2H1U8</accession>
<evidence type="ECO:0000256" key="2">
    <source>
        <dbReference type="SAM" id="MobiDB-lite"/>
    </source>
</evidence>
<evidence type="ECO:0000313" key="4">
    <source>
        <dbReference type="Proteomes" id="UP001430953"/>
    </source>
</evidence>
<reference evidence="3 4" key="1">
    <citation type="submission" date="2023-03" db="EMBL/GenBank/DDBJ databases">
        <title>High recombination rates correlate with genetic variation in Cardiocondyla obscurior ants.</title>
        <authorList>
            <person name="Errbii M."/>
        </authorList>
    </citation>
    <scope>NUCLEOTIDE SEQUENCE [LARGE SCALE GENOMIC DNA]</scope>
    <source>
        <strain evidence="3">Alpha-2009</strain>
        <tissue evidence="3">Whole body</tissue>
    </source>
</reference>
<sequence>MGIPGLTSYILNNSERYLENYMLHDTYLVIDGHCVICQLYMWHAKCNCAFGGDYDKYAQCVREFFGDLLRCNVTPLVIIDGGAENKKMKTIMSRVKQKIEIASNYTFSTQERTKFFPLSLTKVFIDVMNELEIKHARCVFEADNTIAAVARSLNCPVLSYDSDFYIYGSLYIPFNTFENNIMPNPSGNGFVKHCRIYSIDKLFKTYYGLNQTSLFLAAVLLGNDYVKQRTFKKFFNHLPQIRKRYSTEQHRKIDGILHWLRRRTLNEAIIGILSRLRKEERKNILNKIEMIMNSYVDAPLSVLKILGFSAEVCFKASMDNVSKKFKFEGDIYNLTYEEDEPTEAEQSDEEEKKDEEEAASILEDKQLVSNESLVNNLPAWFITEFQQNRYPSYFLDVIIRKLYISRAQLEDPTSVSTLFVALKIISVIYAILISVNKSKPSLEYVTRDMNRGIQRYQLEYCDNILGCKLPCLLNLREIPFVVRKEILNSTLGIYNARDINEFPSNWMLYLATIKYWIDQHEEPSKLRCHIYALLFAMLFNIIDCNIGTQFRVLAKFHQKCNKIVEDIQRDRQTKKYQPQYPVDTTLTAAVYAVNVDDCFLASRFFISNFEIDRKLYSQPKKYDISIIHNFAEFQNCVIHTDHLNSLLNYPYEPTKLSAVYNGTLLYNLCSNFKKRDNVEAYINLILQNSASLLHLFNTLLTKAKPLLKTALQIKTDENKKQKVKKHKKKEHVINEEKEKEETCEDSDEQEFYDTSNSFSVLGLQS</sequence>
<organism evidence="3 4">
    <name type="scientific">Cardiocondyla obscurior</name>
    <dbReference type="NCBI Taxonomy" id="286306"/>
    <lineage>
        <taxon>Eukaryota</taxon>
        <taxon>Metazoa</taxon>
        <taxon>Ecdysozoa</taxon>
        <taxon>Arthropoda</taxon>
        <taxon>Hexapoda</taxon>
        <taxon>Insecta</taxon>
        <taxon>Pterygota</taxon>
        <taxon>Neoptera</taxon>
        <taxon>Endopterygota</taxon>
        <taxon>Hymenoptera</taxon>
        <taxon>Apocrita</taxon>
        <taxon>Aculeata</taxon>
        <taxon>Formicoidea</taxon>
        <taxon>Formicidae</taxon>
        <taxon>Myrmicinae</taxon>
        <taxon>Cardiocondyla</taxon>
    </lineage>
</organism>
<dbReference type="SUPFAM" id="SSF88723">
    <property type="entry name" value="PIN domain-like"/>
    <property type="match status" value="1"/>
</dbReference>
<dbReference type="AlphaFoldDB" id="A0AAW2H1U8"/>
<comment type="caution">
    <text evidence="3">The sequence shown here is derived from an EMBL/GenBank/DDBJ whole genome shotgun (WGS) entry which is preliminary data.</text>
</comment>
<dbReference type="PANTHER" id="PTHR15665:SF1">
    <property type="entry name" value="PROTEIN ASTEROID HOMOLOG 1"/>
    <property type="match status" value="1"/>
</dbReference>
<dbReference type="InterPro" id="IPR029060">
    <property type="entry name" value="PIN-like_dom_sf"/>
</dbReference>
<evidence type="ECO:0000313" key="3">
    <source>
        <dbReference type="EMBL" id="KAL0133545.1"/>
    </source>
</evidence>
<protein>
    <recommendedName>
        <fullName evidence="5">Asteroid domain-containing protein</fullName>
    </recommendedName>
</protein>
<dbReference type="CDD" id="cd18676">
    <property type="entry name" value="PIN_asteroid-like"/>
    <property type="match status" value="1"/>
</dbReference>
<dbReference type="InterPro" id="IPR026832">
    <property type="entry name" value="Asteroid"/>
</dbReference>
<comment type="similarity">
    <text evidence="1">Belongs to the asteroid family.</text>
</comment>
<gene>
    <name evidence="3" type="ORF">PUN28_000936</name>
</gene>
<proteinExistence type="inferred from homology"/>